<gene>
    <name evidence="3" type="ORF">OEA41_009645</name>
</gene>
<dbReference type="Gene3D" id="2.160.20.10">
    <property type="entry name" value="Single-stranded right-handed beta-helix, Pectin lyase-like"/>
    <property type="match status" value="2"/>
</dbReference>
<protein>
    <recommendedName>
        <fullName evidence="2">Rhamnogalacturonase A/B/Epimerase-like pectate lyase domain-containing protein</fullName>
    </recommendedName>
</protein>
<dbReference type="Pfam" id="PF12708">
    <property type="entry name" value="Pect-lyase_RHGA_epim"/>
    <property type="match status" value="2"/>
</dbReference>
<dbReference type="PANTHER" id="PTHR33928:SF2">
    <property type="entry name" value="PECTATE LYASE SUPERFAMILY PROTEIN DOMAIN-CONTAINING PROTEIN-RELATED"/>
    <property type="match status" value="1"/>
</dbReference>
<evidence type="ECO:0000313" key="4">
    <source>
        <dbReference type="Proteomes" id="UP001276659"/>
    </source>
</evidence>
<dbReference type="AlphaFoldDB" id="A0AAD9Z669"/>
<accession>A0AAD9Z669</accession>
<dbReference type="CDD" id="cd23668">
    <property type="entry name" value="GH55_beta13glucanase-like"/>
    <property type="match status" value="1"/>
</dbReference>
<evidence type="ECO:0000259" key="2">
    <source>
        <dbReference type="Pfam" id="PF12708"/>
    </source>
</evidence>
<feature type="chain" id="PRO_5041908934" description="Rhamnogalacturonase A/B/Epimerase-like pectate lyase domain-containing protein" evidence="1">
    <location>
        <begin position="16"/>
        <end position="688"/>
    </location>
</feature>
<feature type="domain" description="Rhamnogalacturonase A/B/Epimerase-like pectate lyase" evidence="2">
    <location>
        <begin position="94"/>
        <end position="319"/>
    </location>
</feature>
<proteinExistence type="predicted"/>
<dbReference type="Proteomes" id="UP001276659">
    <property type="component" value="Unassembled WGS sequence"/>
</dbReference>
<feature type="signal peptide" evidence="1">
    <location>
        <begin position="1"/>
        <end position="15"/>
    </location>
</feature>
<evidence type="ECO:0000313" key="3">
    <source>
        <dbReference type="EMBL" id="KAK3170258.1"/>
    </source>
</evidence>
<sequence length="688" mass="72740">MRLLAYSFLIAFALGEKLVIDTVDSAVAQQLAKFKAYVNYQGATDAELAPSATNATHKAAPKKKIGAVTTPYWYETITHQGKAAFNTNTTYAVFRNVMTYGAKGDGVTDDTAAIQLAISDGNRCAPGSSCPSSTTYPAVVYFPAGTYIISSSLIDYYNTQLLGNPNSVPTLKATRSFTGFGVIDGDQYTSAGTLGFQANNIFYRQVRNFIIDITSIPATSPATGIHWPTGQATSLQNIVFNMSMNSGTKHQGLFVEAGSGGFMNDLIFYGGLNGAVFGNQQFTARNLTFYNAITAINQIWNWSWTYKSITVVNCSVGLDMTNGNANPETVSSVTLLDSSFTNTTVAIKTNRQQGLTKAPNANSLAVENVLLTNVSVAVQLGTTKATILNGSIPTAYLGLPSQGFAGFGSGNLYNPAGPFLYTSPFQTYARPPSLISASGNYYERSKPQYSNLSVSQFSSVKAGGAVGDGVTDDTYAVQTVINTAAAASNVVFFDAGTYKVNRTIFIPAGSKIVGESYSVIMSSGTFFSASTATAAVPVVQVGNAGDTGIVEWSDMIVSTQGPQPGAILIQWNLVSTAASPSGMWDVHTRIGGFSGSNLQKATCAQTSGTAVTSSAGIKSACVTAFMNMWITSGAAGLYMENVWLWTADHDIDDTGLAQLTLYTGRGLLIQSTTGPIWLYFSHPSFPSS</sequence>
<dbReference type="InterPro" id="IPR024535">
    <property type="entry name" value="RHGA/B-epi-like_pectate_lyase"/>
</dbReference>
<dbReference type="GO" id="GO:0004650">
    <property type="term" value="F:polygalacturonase activity"/>
    <property type="evidence" value="ECO:0007669"/>
    <property type="project" value="InterPro"/>
</dbReference>
<keyword evidence="4" id="KW-1185">Reference proteome</keyword>
<comment type="caution">
    <text evidence="3">The sequence shown here is derived from an EMBL/GenBank/DDBJ whole genome shotgun (WGS) entry which is preliminary data.</text>
</comment>
<dbReference type="InterPro" id="IPR012334">
    <property type="entry name" value="Pectin_lyas_fold"/>
</dbReference>
<reference evidence="3" key="1">
    <citation type="submission" date="2022-11" db="EMBL/GenBank/DDBJ databases">
        <title>Chromosomal genome sequence assembly and mating type (MAT) locus characterization of the leprose asexual lichenized fungus Lepraria neglecta (Nyl.) Erichsen.</title>
        <authorList>
            <person name="Allen J.L."/>
            <person name="Pfeffer B."/>
        </authorList>
    </citation>
    <scope>NUCLEOTIDE SEQUENCE</scope>
    <source>
        <strain evidence="3">Allen 5258</strain>
    </source>
</reference>
<dbReference type="InterPro" id="IPR011050">
    <property type="entry name" value="Pectin_lyase_fold/virulence"/>
</dbReference>
<organism evidence="3 4">
    <name type="scientific">Lepraria neglecta</name>
    <dbReference type="NCBI Taxonomy" id="209136"/>
    <lineage>
        <taxon>Eukaryota</taxon>
        <taxon>Fungi</taxon>
        <taxon>Dikarya</taxon>
        <taxon>Ascomycota</taxon>
        <taxon>Pezizomycotina</taxon>
        <taxon>Lecanoromycetes</taxon>
        <taxon>OSLEUM clade</taxon>
        <taxon>Lecanoromycetidae</taxon>
        <taxon>Lecanorales</taxon>
        <taxon>Lecanorineae</taxon>
        <taxon>Stereocaulaceae</taxon>
        <taxon>Lepraria</taxon>
    </lineage>
</organism>
<dbReference type="InterPro" id="IPR039279">
    <property type="entry name" value="QRT3-like"/>
</dbReference>
<dbReference type="SUPFAM" id="SSF51126">
    <property type="entry name" value="Pectin lyase-like"/>
    <property type="match status" value="2"/>
</dbReference>
<keyword evidence="1" id="KW-0732">Signal</keyword>
<dbReference type="PANTHER" id="PTHR33928">
    <property type="entry name" value="POLYGALACTURONASE QRT3"/>
    <property type="match status" value="1"/>
</dbReference>
<dbReference type="EMBL" id="JASNWA010000009">
    <property type="protein sequence ID" value="KAK3170258.1"/>
    <property type="molecule type" value="Genomic_DNA"/>
</dbReference>
<name>A0AAD9Z669_9LECA</name>
<feature type="domain" description="Rhamnogalacturonase A/B/Epimerase-like pectate lyase" evidence="2">
    <location>
        <begin position="458"/>
        <end position="649"/>
    </location>
</feature>
<evidence type="ECO:0000256" key="1">
    <source>
        <dbReference type="SAM" id="SignalP"/>
    </source>
</evidence>